<dbReference type="Gene3D" id="3.20.20.80">
    <property type="entry name" value="Glycosidases"/>
    <property type="match status" value="1"/>
</dbReference>
<dbReference type="PROSITE" id="PS51257">
    <property type="entry name" value="PROKAR_LIPOPROTEIN"/>
    <property type="match status" value="1"/>
</dbReference>
<dbReference type="PANTHER" id="PTHR43405">
    <property type="entry name" value="GLYCOSYL HYDROLASE DIGH"/>
    <property type="match status" value="1"/>
</dbReference>
<evidence type="ECO:0000313" key="4">
    <source>
        <dbReference type="Proteomes" id="UP000798808"/>
    </source>
</evidence>
<organism evidence="3 4">
    <name type="scientific">Fulvivirga kasyanovii</name>
    <dbReference type="NCBI Taxonomy" id="396812"/>
    <lineage>
        <taxon>Bacteria</taxon>
        <taxon>Pseudomonadati</taxon>
        <taxon>Bacteroidota</taxon>
        <taxon>Cytophagia</taxon>
        <taxon>Cytophagales</taxon>
        <taxon>Fulvivirgaceae</taxon>
        <taxon>Fulvivirga</taxon>
    </lineage>
</organism>
<dbReference type="PANTHER" id="PTHR43405:SF1">
    <property type="entry name" value="GLYCOSYL HYDROLASE DIGH"/>
    <property type="match status" value="1"/>
</dbReference>
<gene>
    <name evidence="3" type="ORF">E1163_24120</name>
</gene>
<dbReference type="RefSeq" id="WP_155175215.1">
    <property type="nucleotide sequence ID" value="NZ_BAAAFL010000007.1"/>
</dbReference>
<dbReference type="SUPFAM" id="SSF51445">
    <property type="entry name" value="(Trans)glycosidases"/>
    <property type="match status" value="1"/>
</dbReference>
<name>A0ABW9RV08_9BACT</name>
<feature type="domain" description="Glycosyl hydrolase-like 10" evidence="2">
    <location>
        <begin position="102"/>
        <end position="327"/>
    </location>
</feature>
<reference evidence="3 4" key="1">
    <citation type="submission" date="2019-02" db="EMBL/GenBank/DDBJ databases">
        <authorList>
            <person name="Goldberg S.R."/>
            <person name="Haltli B.A."/>
            <person name="Correa H."/>
            <person name="Russell K.G."/>
        </authorList>
    </citation>
    <scope>NUCLEOTIDE SEQUENCE [LARGE SCALE GENOMIC DNA]</scope>
    <source>
        <strain evidence="3 4">JCM 16186</strain>
    </source>
</reference>
<keyword evidence="1" id="KW-0732">Signal</keyword>
<keyword evidence="4" id="KW-1185">Reference proteome</keyword>
<dbReference type="InterPro" id="IPR003790">
    <property type="entry name" value="GHL10"/>
</dbReference>
<dbReference type="Proteomes" id="UP000798808">
    <property type="component" value="Unassembled WGS sequence"/>
</dbReference>
<accession>A0ABW9RV08</accession>
<dbReference type="InterPro" id="IPR052177">
    <property type="entry name" value="Divisome_Glycosyl_Hydrolase"/>
</dbReference>
<protein>
    <submittedName>
        <fullName evidence="3">Tat pathway signal protein</fullName>
    </submittedName>
</protein>
<dbReference type="Pfam" id="PF02638">
    <property type="entry name" value="GHL10"/>
    <property type="match status" value="1"/>
</dbReference>
<dbReference type="InterPro" id="IPR017853">
    <property type="entry name" value="GH"/>
</dbReference>
<evidence type="ECO:0000313" key="3">
    <source>
        <dbReference type="EMBL" id="MTI28064.1"/>
    </source>
</evidence>
<sequence length="386" mass="44475">MKKREFLKTLGKGSLAILSTNTILQACANQASSEAAKSSVIDASLNSKNWTWVTPQLGLSTDDWKKKLSMVKSSGIDAILLEVYNGNHTFYDNDRFPVEEKLLEKLVPICKELDMEFHAWMWTMPCNNEKIVKEHPDWYAVNGLGQSAATHPAYVDYYKFLCPCNPEAQEFVRKNVESLAQIDDIDGVHLDYVRLPDVILAEALQPKYDIVQDREYPQYDYCYSEYCRNQFKEQTGIDPLKDLKDPSANEEWRQFRYDAITNLVTKKLTPEARKYNKMITAAVFPNWQMVRQQWGNWNLDAYLPMLYHNFYNEDIEWVKEHTIKGIARMQNKKPLYSGLYIPSLTPKELQEAYKAALEGGAGGISIFSMDQVSDAHWKALSEVTKS</sequence>
<evidence type="ECO:0000256" key="1">
    <source>
        <dbReference type="ARBA" id="ARBA00022729"/>
    </source>
</evidence>
<evidence type="ECO:0000259" key="2">
    <source>
        <dbReference type="Pfam" id="PF02638"/>
    </source>
</evidence>
<proteinExistence type="predicted"/>
<dbReference type="EMBL" id="SMLW01000652">
    <property type="protein sequence ID" value="MTI28064.1"/>
    <property type="molecule type" value="Genomic_DNA"/>
</dbReference>
<comment type="caution">
    <text evidence="3">The sequence shown here is derived from an EMBL/GenBank/DDBJ whole genome shotgun (WGS) entry which is preliminary data.</text>
</comment>